<dbReference type="PANTHER" id="PTHR18870">
    <property type="entry name" value="PROTEIN TAG-278-RELATED"/>
    <property type="match status" value="1"/>
</dbReference>
<accession>A0A061RSN0</accession>
<dbReference type="AlphaFoldDB" id="A0A061RSN0"/>
<dbReference type="EMBL" id="GBEZ01010737">
    <property type="protein sequence ID" value="JAC74978.1"/>
    <property type="molecule type" value="Transcribed_RNA"/>
</dbReference>
<organism evidence="4">
    <name type="scientific">Tetraselmis sp. GSL018</name>
    <dbReference type="NCBI Taxonomy" id="582737"/>
    <lineage>
        <taxon>Eukaryota</taxon>
        <taxon>Viridiplantae</taxon>
        <taxon>Chlorophyta</taxon>
        <taxon>core chlorophytes</taxon>
        <taxon>Chlorodendrophyceae</taxon>
        <taxon>Chlorodendrales</taxon>
        <taxon>Chlorodendraceae</taxon>
        <taxon>Tetraselmis</taxon>
    </lineage>
</organism>
<evidence type="ECO:0000259" key="3">
    <source>
        <dbReference type="Pfam" id="PF15665"/>
    </source>
</evidence>
<proteinExistence type="predicted"/>
<feature type="region of interest" description="Disordered" evidence="2">
    <location>
        <begin position="140"/>
        <end position="185"/>
    </location>
</feature>
<evidence type="ECO:0000256" key="2">
    <source>
        <dbReference type="SAM" id="MobiDB-lite"/>
    </source>
</evidence>
<protein>
    <recommendedName>
        <fullName evidence="3">Protein FAM184A/B N-terminal domain-containing protein</fullName>
    </recommendedName>
</protein>
<dbReference type="Pfam" id="PF15665">
    <property type="entry name" value="FAM184"/>
    <property type="match status" value="1"/>
</dbReference>
<evidence type="ECO:0000256" key="1">
    <source>
        <dbReference type="ARBA" id="ARBA00023054"/>
    </source>
</evidence>
<dbReference type="PANTHER" id="PTHR18870:SF9">
    <property type="entry name" value="PROTEIN TAG-278-RELATED"/>
    <property type="match status" value="1"/>
</dbReference>
<evidence type="ECO:0000313" key="4">
    <source>
        <dbReference type="EMBL" id="JAC74978.1"/>
    </source>
</evidence>
<dbReference type="InterPro" id="IPR039478">
    <property type="entry name" value="FAM184A/B_N"/>
</dbReference>
<feature type="domain" description="Protein FAM184A/B N-terminal" evidence="3">
    <location>
        <begin position="27"/>
        <end position="139"/>
    </location>
</feature>
<keyword evidence="1" id="KW-0175">Coiled coil</keyword>
<sequence length="185" mass="20550">MAGANGNGMLPELQLRMSKKIAQLTKVIYHLNNKNEDHEMDLAEMSDQYESEIETVLRDTADKLNAFQAAFDSRREELRVQEIIKKMSKQNEDAKAAALREFSTFKEKARERELEIARASDAKATKLSAEVDALKSELERLSGSTTEISRAASADGTARRFGTSSPVRGASSRRPSPRATGNTTR</sequence>
<feature type="compositionally biased region" description="Low complexity" evidence="2">
    <location>
        <begin position="164"/>
        <end position="178"/>
    </location>
</feature>
<name>A0A061RSN0_9CHLO</name>
<gene>
    <name evidence="4" type="ORF">TSPGSL018_24457</name>
</gene>
<reference evidence="4" key="1">
    <citation type="submission" date="2014-05" db="EMBL/GenBank/DDBJ databases">
        <title>The transcriptome of the halophilic microalga Tetraselmis sp. GSL018 isolated from the Great Salt Lake, Utah.</title>
        <authorList>
            <person name="Jinkerson R.E."/>
            <person name="D'Adamo S."/>
            <person name="Posewitz M.C."/>
        </authorList>
    </citation>
    <scope>NUCLEOTIDE SEQUENCE</scope>
    <source>
        <strain evidence="4">GSL018</strain>
    </source>
</reference>